<dbReference type="InterPro" id="IPR011011">
    <property type="entry name" value="Znf_FYVE_PHD"/>
</dbReference>
<dbReference type="OrthoDB" id="6202334at2759"/>
<dbReference type="EMBL" id="CACVKT020006897">
    <property type="protein sequence ID" value="CAC5403961.1"/>
    <property type="molecule type" value="Genomic_DNA"/>
</dbReference>
<dbReference type="InterPro" id="IPR013083">
    <property type="entry name" value="Znf_RING/FYVE/PHD"/>
</dbReference>
<sequence length="176" mass="19793">MSTTGRKPITLPTTANVKQYLAILLLILGRDIELKPGPRGKQQSIYPCGLCDHLVTCMCDGVSSNECDIWYHISCIELCTVDSELLQRSNIQWICCKCESINVSSLIVHSYELNTSNYYKPLTYELSFESVLSSIFSTLKTSSPRLKTQSSTTNNSNSKNYSNRSRTQSNNIFNLN</sequence>
<gene>
    <name evidence="2" type="ORF">MCOR_37804</name>
</gene>
<dbReference type="SUPFAM" id="SSF57903">
    <property type="entry name" value="FYVE/PHD zinc finger"/>
    <property type="match status" value="1"/>
</dbReference>
<evidence type="ECO:0000313" key="2">
    <source>
        <dbReference type="EMBL" id="CAC5403961.1"/>
    </source>
</evidence>
<reference evidence="2 3" key="1">
    <citation type="submission" date="2020-06" db="EMBL/GenBank/DDBJ databases">
        <authorList>
            <person name="Li R."/>
            <person name="Bekaert M."/>
        </authorList>
    </citation>
    <scope>NUCLEOTIDE SEQUENCE [LARGE SCALE GENOMIC DNA]</scope>
    <source>
        <strain evidence="3">wild</strain>
    </source>
</reference>
<dbReference type="AlphaFoldDB" id="A0A6J8D8F7"/>
<accession>A0A6J8D8F7</accession>
<feature type="compositionally biased region" description="Low complexity" evidence="1">
    <location>
        <begin position="147"/>
        <end position="167"/>
    </location>
</feature>
<keyword evidence="3" id="KW-1185">Reference proteome</keyword>
<feature type="region of interest" description="Disordered" evidence="1">
    <location>
        <begin position="145"/>
        <end position="176"/>
    </location>
</feature>
<organism evidence="2 3">
    <name type="scientific">Mytilus coruscus</name>
    <name type="common">Sea mussel</name>
    <dbReference type="NCBI Taxonomy" id="42192"/>
    <lineage>
        <taxon>Eukaryota</taxon>
        <taxon>Metazoa</taxon>
        <taxon>Spiralia</taxon>
        <taxon>Lophotrochozoa</taxon>
        <taxon>Mollusca</taxon>
        <taxon>Bivalvia</taxon>
        <taxon>Autobranchia</taxon>
        <taxon>Pteriomorphia</taxon>
        <taxon>Mytilida</taxon>
        <taxon>Mytiloidea</taxon>
        <taxon>Mytilidae</taxon>
        <taxon>Mytilinae</taxon>
        <taxon>Mytilus</taxon>
    </lineage>
</organism>
<proteinExistence type="predicted"/>
<dbReference type="Proteomes" id="UP000507470">
    <property type="component" value="Unassembled WGS sequence"/>
</dbReference>
<evidence type="ECO:0000313" key="3">
    <source>
        <dbReference type="Proteomes" id="UP000507470"/>
    </source>
</evidence>
<dbReference type="Gene3D" id="3.30.40.10">
    <property type="entry name" value="Zinc/RING finger domain, C3HC4 (zinc finger)"/>
    <property type="match status" value="1"/>
</dbReference>
<name>A0A6J8D8F7_MYTCO</name>
<evidence type="ECO:0008006" key="4">
    <source>
        <dbReference type="Google" id="ProtNLM"/>
    </source>
</evidence>
<evidence type="ECO:0000256" key="1">
    <source>
        <dbReference type="SAM" id="MobiDB-lite"/>
    </source>
</evidence>
<protein>
    <recommendedName>
        <fullName evidence="4">PHD-type domain-containing protein</fullName>
    </recommendedName>
</protein>